<comment type="similarity">
    <text evidence="3 9">Belongs to the glycosyl hydrolase 13 family. GlgB subfamily.</text>
</comment>
<comment type="subunit">
    <text evidence="9">Monomer.</text>
</comment>
<reference evidence="11" key="1">
    <citation type="submission" date="2022-06" db="EMBL/GenBank/DDBJ databases">
        <title>Genome sequence of Phormidium yuhuli AB48 isolated from an industrial photobioreactor environment.</title>
        <authorList>
            <person name="Qiu Y."/>
            <person name="Noonan A.J.C."/>
            <person name="Dofher K."/>
            <person name="Koch M."/>
            <person name="Kieft B."/>
            <person name="Lin X."/>
            <person name="Ziels R.M."/>
            <person name="Hallam S.J."/>
        </authorList>
    </citation>
    <scope>NUCLEOTIDE SEQUENCE</scope>
    <source>
        <strain evidence="11">AB48</strain>
    </source>
</reference>
<evidence type="ECO:0000256" key="7">
    <source>
        <dbReference type="ARBA" id="ARBA00023056"/>
    </source>
</evidence>
<dbReference type="Proteomes" id="UP001056708">
    <property type="component" value="Chromosome"/>
</dbReference>
<dbReference type="SMART" id="SM00642">
    <property type="entry name" value="Aamy"/>
    <property type="match status" value="1"/>
</dbReference>
<dbReference type="InterPro" id="IPR013780">
    <property type="entry name" value="Glyco_hydro_b"/>
</dbReference>
<dbReference type="InterPro" id="IPR006047">
    <property type="entry name" value="GH13_cat_dom"/>
</dbReference>
<dbReference type="InterPro" id="IPR013783">
    <property type="entry name" value="Ig-like_fold"/>
</dbReference>
<dbReference type="SUPFAM" id="SSF81296">
    <property type="entry name" value="E set domains"/>
    <property type="match status" value="2"/>
</dbReference>
<keyword evidence="4 9" id="KW-0321">Glycogen metabolism</keyword>
<evidence type="ECO:0000256" key="8">
    <source>
        <dbReference type="ARBA" id="ARBA00023277"/>
    </source>
</evidence>
<dbReference type="InterPro" id="IPR037439">
    <property type="entry name" value="Branching_enzy"/>
</dbReference>
<feature type="domain" description="Glycosyl hydrolase family 13 catalytic" evidence="10">
    <location>
        <begin position="284"/>
        <end position="629"/>
    </location>
</feature>
<feature type="active site" description="Nucleophile" evidence="9">
    <location>
        <position position="427"/>
    </location>
</feature>
<evidence type="ECO:0000256" key="6">
    <source>
        <dbReference type="ARBA" id="ARBA00022679"/>
    </source>
</evidence>
<gene>
    <name evidence="9 11" type="primary">glgB</name>
    <name evidence="11" type="ORF">NEA10_14235</name>
</gene>
<dbReference type="InterPro" id="IPR044143">
    <property type="entry name" value="GlgB_N_E_set_prok"/>
</dbReference>
<evidence type="ECO:0000259" key="10">
    <source>
        <dbReference type="SMART" id="SM00642"/>
    </source>
</evidence>
<dbReference type="CDD" id="cd11322">
    <property type="entry name" value="AmyAc_Glg_BE"/>
    <property type="match status" value="1"/>
</dbReference>
<dbReference type="Pfam" id="PF00128">
    <property type="entry name" value="Alpha-amylase"/>
    <property type="match status" value="2"/>
</dbReference>
<dbReference type="CDD" id="cd02855">
    <property type="entry name" value="E_set_GBE_prok_N"/>
    <property type="match status" value="1"/>
</dbReference>
<evidence type="ECO:0000313" key="11">
    <source>
        <dbReference type="EMBL" id="USR90005.1"/>
    </source>
</evidence>
<comment type="pathway">
    <text evidence="2 9">Glycan biosynthesis; glycogen biosynthesis.</text>
</comment>
<dbReference type="InterPro" id="IPR017853">
    <property type="entry name" value="GH"/>
</dbReference>
<proteinExistence type="inferred from homology"/>
<accession>A0ABY5ALW9</accession>
<dbReference type="RefSeq" id="WP_252661554.1">
    <property type="nucleotide sequence ID" value="NZ_CP098611.1"/>
</dbReference>
<sequence>MTIVAPEQIQKITNNQHQNPFEVLGSHKLSDNNGKSAWVVRAYLPKADAAWVIRPEERESYPMHSVHHPNFFECEIEAAELKNYQLKVKEGDRERVFYDPYAFRSAKLTEFDRYLFAEGNHHRIYEKLGAHPTEINGIAGVYFAVWAPNARNVSIVGDFNEWDGRKDQMERTESGIWELFIPQLPSGTIYKYEIKNPEGHIYLKSDPYGFAQQVRPDTASKVVDLNQYQWQDEDWLEQRRHQDPHDQPISVYELHAGSWLHTGAEHPPDSGEVVRVSEKPEGRFLTYRELADKLIPYVKDLGYTHIELLPIAEHPYDGSWGYQVAGYFAPTSRFGSPEDFMYFVDQCHANDLGVIVDWVPGHFPKDSHGLAYFDGTHLYEHDDPRKGEHKEWGTYVFNYSRHEVRNFLVSNALFWFDKYHIDGIRVDAVASMLYLDYNRNDGEWVPNRYGGHENLEAADFLRQLNYLIFGYYPGILSIAEESTAWPLVSRPTYLGGLGFNFKWNMGWMHDMLDYFSEDPIHRRYHHNHVTFSLMYAFSENFMLALSHDEVVHGKGSLWDRMPGDDWQKFANLRCLFSYMFTHPGKKTMFMGMEFGQHKEWNAWGDLQWELLNHESHQKFKQFFKDLNGIYRSQPALYTQDFSDEGFEWIDCNDADNSVVSFIRKDQYSDEFVVTVCNFTPVPHHDYWIGVPQAGFYEELFNSDAECYGGSNMGNGGGKATVEWSNPKWHQALPLCLPPLSVMVFKHKPDA</sequence>
<evidence type="ECO:0000256" key="4">
    <source>
        <dbReference type="ARBA" id="ARBA00022600"/>
    </source>
</evidence>
<evidence type="ECO:0000256" key="9">
    <source>
        <dbReference type="HAMAP-Rule" id="MF_00685"/>
    </source>
</evidence>
<dbReference type="Pfam" id="PF02922">
    <property type="entry name" value="CBM_48"/>
    <property type="match status" value="1"/>
</dbReference>
<keyword evidence="8 9" id="KW-0119">Carbohydrate metabolism</keyword>
<evidence type="ECO:0000256" key="1">
    <source>
        <dbReference type="ARBA" id="ARBA00000826"/>
    </source>
</evidence>
<feature type="active site" description="Proton donor" evidence="9">
    <location>
        <position position="480"/>
    </location>
</feature>
<protein>
    <recommendedName>
        <fullName evidence="9">1,4-alpha-glucan branching enzyme GlgB</fullName>
        <ecNumber evidence="9">2.4.1.18</ecNumber>
    </recommendedName>
    <alternativeName>
        <fullName evidence="9">1,4-alpha-D-glucan:1,4-alpha-D-glucan 6-glucosyl-transferase</fullName>
    </alternativeName>
    <alternativeName>
        <fullName evidence="9">Alpha-(1-&gt;4)-glucan branching enzyme</fullName>
    </alternativeName>
    <alternativeName>
        <fullName evidence="9">Glycogen branching enzyme</fullName>
        <shortName evidence="9">BE</shortName>
    </alternativeName>
</protein>
<dbReference type="Gene3D" id="2.60.40.1180">
    <property type="entry name" value="Golgi alpha-mannosidase II"/>
    <property type="match status" value="1"/>
</dbReference>
<dbReference type="Pfam" id="PF22019">
    <property type="entry name" value="GlgB_N"/>
    <property type="match status" value="1"/>
</dbReference>
<dbReference type="InterPro" id="IPR006048">
    <property type="entry name" value="A-amylase/branching_C"/>
</dbReference>
<dbReference type="NCBIfam" id="NF003811">
    <property type="entry name" value="PRK05402.1"/>
    <property type="match status" value="1"/>
</dbReference>
<keyword evidence="6 9" id="KW-0808">Transferase</keyword>
<keyword evidence="12" id="KW-1185">Reference proteome</keyword>
<organism evidence="11 12">
    <name type="scientific">Phormidium yuhuli AB48</name>
    <dbReference type="NCBI Taxonomy" id="2940671"/>
    <lineage>
        <taxon>Bacteria</taxon>
        <taxon>Bacillati</taxon>
        <taxon>Cyanobacteriota</taxon>
        <taxon>Cyanophyceae</taxon>
        <taxon>Oscillatoriophycideae</taxon>
        <taxon>Oscillatoriales</taxon>
        <taxon>Oscillatoriaceae</taxon>
        <taxon>Phormidium</taxon>
        <taxon>Phormidium yuhuli</taxon>
    </lineage>
</organism>
<dbReference type="Gene3D" id="2.60.40.10">
    <property type="entry name" value="Immunoglobulins"/>
    <property type="match status" value="2"/>
</dbReference>
<keyword evidence="7 9" id="KW-0320">Glycogen biosynthesis</keyword>
<evidence type="ECO:0000256" key="5">
    <source>
        <dbReference type="ARBA" id="ARBA00022676"/>
    </source>
</evidence>
<dbReference type="GO" id="GO:0003844">
    <property type="term" value="F:1,4-alpha-glucan branching enzyme activity"/>
    <property type="evidence" value="ECO:0007669"/>
    <property type="project" value="UniProtKB-EC"/>
</dbReference>
<dbReference type="HAMAP" id="MF_00685">
    <property type="entry name" value="GlgB"/>
    <property type="match status" value="1"/>
</dbReference>
<dbReference type="SUPFAM" id="SSF51011">
    <property type="entry name" value="Glycosyl hydrolase domain"/>
    <property type="match status" value="1"/>
</dbReference>
<dbReference type="NCBIfam" id="NF008967">
    <property type="entry name" value="PRK12313.1"/>
    <property type="match status" value="1"/>
</dbReference>
<dbReference type="SUPFAM" id="SSF51445">
    <property type="entry name" value="(Trans)glycosidases"/>
    <property type="match status" value="1"/>
</dbReference>
<keyword evidence="5 9" id="KW-0328">Glycosyltransferase</keyword>
<comment type="function">
    <text evidence="9">Catalyzes the formation of the alpha-1,6-glucosidic linkages in glycogen by scission of a 1,4-alpha-linked oligosaccharide from growing alpha-1,4-glucan chains and the subsequent attachment of the oligosaccharide to the alpha-1,6 position.</text>
</comment>
<dbReference type="EMBL" id="CP098611">
    <property type="protein sequence ID" value="USR90005.1"/>
    <property type="molecule type" value="Genomic_DNA"/>
</dbReference>
<dbReference type="InterPro" id="IPR014756">
    <property type="entry name" value="Ig_E-set"/>
</dbReference>
<dbReference type="PIRSF" id="PIRSF000463">
    <property type="entry name" value="GlgB"/>
    <property type="match status" value="1"/>
</dbReference>
<evidence type="ECO:0000256" key="3">
    <source>
        <dbReference type="ARBA" id="ARBA00009000"/>
    </source>
</evidence>
<dbReference type="PANTHER" id="PTHR43651:SF3">
    <property type="entry name" value="1,4-ALPHA-GLUCAN-BRANCHING ENZYME"/>
    <property type="match status" value="1"/>
</dbReference>
<dbReference type="InterPro" id="IPR004193">
    <property type="entry name" value="Glyco_hydro_13_N"/>
</dbReference>
<comment type="catalytic activity">
    <reaction evidence="1 9">
        <text>Transfers a segment of a (1-&gt;4)-alpha-D-glucan chain to a primary hydroxy group in a similar glucan chain.</text>
        <dbReference type="EC" id="2.4.1.18"/>
    </reaction>
</comment>
<dbReference type="NCBIfam" id="TIGR01515">
    <property type="entry name" value="branching_enzym"/>
    <property type="match status" value="1"/>
</dbReference>
<dbReference type="EC" id="2.4.1.18" evidence="9"/>
<dbReference type="Gene3D" id="3.20.20.80">
    <property type="entry name" value="Glycosidases"/>
    <property type="match status" value="1"/>
</dbReference>
<evidence type="ECO:0000313" key="12">
    <source>
        <dbReference type="Proteomes" id="UP001056708"/>
    </source>
</evidence>
<dbReference type="InterPro" id="IPR054169">
    <property type="entry name" value="GlgB_N"/>
</dbReference>
<dbReference type="Pfam" id="PF02806">
    <property type="entry name" value="Alpha-amylase_C"/>
    <property type="match status" value="1"/>
</dbReference>
<name>A0ABY5ALW9_9CYAN</name>
<evidence type="ECO:0000256" key="2">
    <source>
        <dbReference type="ARBA" id="ARBA00004964"/>
    </source>
</evidence>
<dbReference type="InterPro" id="IPR006407">
    <property type="entry name" value="GlgB"/>
</dbReference>
<dbReference type="PANTHER" id="PTHR43651">
    <property type="entry name" value="1,4-ALPHA-GLUCAN-BRANCHING ENZYME"/>
    <property type="match status" value="1"/>
</dbReference>